<feature type="domain" description="Cation/H+ exchanger transmembrane" evidence="13">
    <location>
        <begin position="35"/>
        <end position="424"/>
    </location>
</feature>
<feature type="transmembrane region" description="Helical" evidence="12">
    <location>
        <begin position="48"/>
        <end position="72"/>
    </location>
</feature>
<dbReference type="GO" id="GO:0015386">
    <property type="term" value="F:potassium:proton antiporter activity"/>
    <property type="evidence" value="ECO:0007669"/>
    <property type="project" value="TreeGrafter"/>
</dbReference>
<evidence type="ECO:0000256" key="9">
    <source>
        <dbReference type="ARBA" id="ARBA00023065"/>
    </source>
</evidence>
<keyword evidence="6 12" id="KW-0812">Transmembrane</keyword>
<keyword evidence="7 12" id="KW-1133">Transmembrane helix</keyword>
<evidence type="ECO:0000256" key="12">
    <source>
        <dbReference type="SAM" id="Phobius"/>
    </source>
</evidence>
<dbReference type="GO" id="GO:0015385">
    <property type="term" value="F:sodium:proton antiporter activity"/>
    <property type="evidence" value="ECO:0007669"/>
    <property type="project" value="InterPro"/>
</dbReference>
<feature type="transmembrane region" description="Helical" evidence="12">
    <location>
        <begin position="151"/>
        <end position="176"/>
    </location>
</feature>
<proteinExistence type="inferred from homology"/>
<dbReference type="GO" id="GO:0005886">
    <property type="term" value="C:plasma membrane"/>
    <property type="evidence" value="ECO:0007669"/>
    <property type="project" value="UniProtKB-SubCell"/>
</dbReference>
<evidence type="ECO:0000256" key="4">
    <source>
        <dbReference type="ARBA" id="ARBA00022449"/>
    </source>
</evidence>
<evidence type="ECO:0000256" key="2">
    <source>
        <dbReference type="ARBA" id="ARBA00007367"/>
    </source>
</evidence>
<dbReference type="Proteomes" id="UP000006468">
    <property type="component" value="Chromosome"/>
</dbReference>
<comment type="caution">
    <text evidence="14">The sequence shown here is derived from an EMBL/GenBank/DDBJ whole genome shotgun (WGS) entry which is preliminary data.</text>
</comment>
<protein>
    <submittedName>
        <fullName evidence="14">Putative Na(+)/H(+) antiporter</fullName>
    </submittedName>
</protein>
<feature type="transmembrane region" description="Helical" evidence="12">
    <location>
        <begin position="371"/>
        <end position="394"/>
    </location>
</feature>
<feature type="transmembrane region" description="Helical" evidence="12">
    <location>
        <begin position="188"/>
        <end position="211"/>
    </location>
</feature>
<dbReference type="PANTHER" id="PTHR10110">
    <property type="entry name" value="SODIUM/HYDROGEN EXCHANGER"/>
    <property type="match status" value="1"/>
</dbReference>
<feature type="transmembrane region" description="Helical" evidence="12">
    <location>
        <begin position="333"/>
        <end position="359"/>
    </location>
</feature>
<evidence type="ECO:0000256" key="10">
    <source>
        <dbReference type="ARBA" id="ARBA00023136"/>
    </source>
</evidence>
<keyword evidence="4" id="KW-0050">Antiport</keyword>
<dbReference type="InterPro" id="IPR018422">
    <property type="entry name" value="Cation/H_exchanger_CPA1"/>
</dbReference>
<dbReference type="EMBL" id="ADTV01000059">
    <property type="protein sequence ID" value="EFG83186.1"/>
    <property type="molecule type" value="Genomic_DNA"/>
</dbReference>
<evidence type="ECO:0000256" key="5">
    <source>
        <dbReference type="ARBA" id="ARBA00022475"/>
    </source>
</evidence>
<feature type="transmembrane region" description="Helical" evidence="12">
    <location>
        <begin position="279"/>
        <end position="297"/>
    </location>
</feature>
<reference evidence="14 15" key="1">
    <citation type="journal article" date="2010" name="J. Bacteriol.">
        <title>Genome sequence of a cellulose-producing bacterium, Gluconacetobacter hansenii ATCC 23769.</title>
        <authorList>
            <person name="Iyer P.R."/>
            <person name="Geib S.M."/>
            <person name="Catchmark J."/>
            <person name="Kao T.H."/>
            <person name="Tien M."/>
        </authorList>
    </citation>
    <scope>NUCLEOTIDE SEQUENCE [LARGE SCALE GENOMIC DNA]</scope>
    <source>
        <strain evidence="14 15">ATCC 23769</strain>
    </source>
</reference>
<comment type="subcellular location">
    <subcellularLocation>
        <location evidence="1">Cell membrane</location>
        <topology evidence="1">Multi-pass membrane protein</topology>
    </subcellularLocation>
</comment>
<organism evidence="14 15">
    <name type="scientific">Novacetimonas hansenii ATCC 23769</name>
    <dbReference type="NCBI Taxonomy" id="714995"/>
    <lineage>
        <taxon>Bacteria</taxon>
        <taxon>Pseudomonadati</taxon>
        <taxon>Pseudomonadota</taxon>
        <taxon>Alphaproteobacteria</taxon>
        <taxon>Acetobacterales</taxon>
        <taxon>Acetobacteraceae</taxon>
        <taxon>Novacetimonas</taxon>
    </lineage>
</organism>
<keyword evidence="9" id="KW-0406">Ion transport</keyword>
<dbReference type="AlphaFoldDB" id="D5QIG0"/>
<dbReference type="GO" id="GO:0051453">
    <property type="term" value="P:regulation of intracellular pH"/>
    <property type="evidence" value="ECO:0007669"/>
    <property type="project" value="TreeGrafter"/>
</dbReference>
<keyword evidence="3" id="KW-0813">Transport</keyword>
<evidence type="ECO:0000256" key="8">
    <source>
        <dbReference type="ARBA" id="ARBA00023053"/>
    </source>
</evidence>
<gene>
    <name evidence="14" type="ORF">GXY_14707</name>
</gene>
<feature type="transmembrane region" description="Helical" evidence="12">
    <location>
        <begin position="309"/>
        <end position="327"/>
    </location>
</feature>
<keyword evidence="10 12" id="KW-0472">Membrane</keyword>
<dbReference type="HOGENOM" id="CLU_005912_8_1_5"/>
<evidence type="ECO:0000313" key="14">
    <source>
        <dbReference type="EMBL" id="EFG83186.1"/>
    </source>
</evidence>
<feature type="transmembrane region" description="Helical" evidence="12">
    <location>
        <begin position="119"/>
        <end position="145"/>
    </location>
</feature>
<dbReference type="Pfam" id="PF00999">
    <property type="entry name" value="Na_H_Exchanger"/>
    <property type="match status" value="1"/>
</dbReference>
<dbReference type="Gene3D" id="6.10.140.1330">
    <property type="match status" value="1"/>
</dbReference>
<evidence type="ECO:0000256" key="3">
    <source>
        <dbReference type="ARBA" id="ARBA00022448"/>
    </source>
</evidence>
<feature type="transmembrane region" description="Helical" evidence="12">
    <location>
        <begin position="84"/>
        <end position="107"/>
    </location>
</feature>
<feature type="transmembrane region" description="Helical" evidence="12">
    <location>
        <begin position="24"/>
        <end position="41"/>
    </location>
</feature>
<comment type="similarity">
    <text evidence="2">Belongs to the monovalent cation:proton antiporter 1 (CPA1) transporter (TC 2.A.36) family.</text>
</comment>
<evidence type="ECO:0000256" key="11">
    <source>
        <dbReference type="ARBA" id="ARBA00023201"/>
    </source>
</evidence>
<evidence type="ECO:0000256" key="1">
    <source>
        <dbReference type="ARBA" id="ARBA00004651"/>
    </source>
</evidence>
<evidence type="ECO:0000259" key="13">
    <source>
        <dbReference type="Pfam" id="PF00999"/>
    </source>
</evidence>
<dbReference type="PANTHER" id="PTHR10110:SF195">
    <property type="entry name" value="NA(+)_H(+) ANTIPORTER NHAS2"/>
    <property type="match status" value="1"/>
</dbReference>
<dbReference type="GO" id="GO:0098719">
    <property type="term" value="P:sodium ion import across plasma membrane"/>
    <property type="evidence" value="ECO:0007669"/>
    <property type="project" value="TreeGrafter"/>
</dbReference>
<name>D5QIG0_NOVHA</name>
<feature type="transmembrane region" description="Helical" evidence="12">
    <location>
        <begin position="400"/>
        <end position="418"/>
    </location>
</feature>
<accession>D5QIG0</accession>
<sequence>MFVRTGRFSLTKDVEAASNDGMDTISLLALLLTLSAGFSILNHHTLRLPVTIGVLVFSLLASLLLMILNLLIPSYDLQALPRSVLGAVNLPTSLLNGALSLLLFAGAMQVDVGHLRARLASVAALSVLGTVLAVALLSVAAWSVFALLGHAVPFAWCIVLGAILAPTDPVSVVGMLKRLGLPGPLQAVFAGESLFNDGVGVVIFGVTVGLATGDSHGVSALDIALSFCREAIGGGLLGALIGWGVLCVIRGQRDPHIDLLASLALATGSFSLATHLGMSGAIAVVMAGLCFGSGHNGASRAELDMPWTLIDEVLNVLLFMLIGFEILEITPRLFTVLATLAVIPLSIAARALSVLLSILPVHLRHWERGRALGILTWGGLRGGISVSLALGLPGGALRDLLLPVCYGVVVFTIIVQGLSMERVARRLYPSGHAGGPDPS</sequence>
<keyword evidence="8" id="KW-0915">Sodium</keyword>
<keyword evidence="5" id="KW-1003">Cell membrane</keyword>
<evidence type="ECO:0000313" key="15">
    <source>
        <dbReference type="Proteomes" id="UP000006468"/>
    </source>
</evidence>
<feature type="transmembrane region" description="Helical" evidence="12">
    <location>
        <begin position="231"/>
        <end position="249"/>
    </location>
</feature>
<keyword evidence="11" id="KW-0739">Sodium transport</keyword>
<evidence type="ECO:0000256" key="6">
    <source>
        <dbReference type="ARBA" id="ARBA00022692"/>
    </source>
</evidence>
<evidence type="ECO:0000256" key="7">
    <source>
        <dbReference type="ARBA" id="ARBA00022989"/>
    </source>
</evidence>
<dbReference type="InterPro" id="IPR006153">
    <property type="entry name" value="Cation/H_exchanger_TM"/>
</dbReference>